<evidence type="ECO:0000313" key="2">
    <source>
        <dbReference type="EMBL" id="SVD44725.1"/>
    </source>
</evidence>
<gene>
    <name evidence="2" type="ORF">METZ01_LOCUS397579</name>
</gene>
<dbReference type="Gene3D" id="3.40.50.1110">
    <property type="entry name" value="SGNH hydrolase"/>
    <property type="match status" value="1"/>
</dbReference>
<dbReference type="AlphaFoldDB" id="A0A382VFB6"/>
<dbReference type="EMBL" id="UINC01151236">
    <property type="protein sequence ID" value="SVD44725.1"/>
    <property type="molecule type" value="Genomic_DNA"/>
</dbReference>
<dbReference type="Pfam" id="PF13472">
    <property type="entry name" value="Lipase_GDSL_2"/>
    <property type="match status" value="1"/>
</dbReference>
<reference evidence="2" key="1">
    <citation type="submission" date="2018-05" db="EMBL/GenBank/DDBJ databases">
        <authorList>
            <person name="Lanie J.A."/>
            <person name="Ng W.-L."/>
            <person name="Kazmierczak K.M."/>
            <person name="Andrzejewski T.M."/>
            <person name="Davidsen T.M."/>
            <person name="Wayne K.J."/>
            <person name="Tettelin H."/>
            <person name="Glass J.I."/>
            <person name="Rusch D."/>
            <person name="Podicherti R."/>
            <person name="Tsui H.-C.T."/>
            <person name="Winkler M.E."/>
        </authorList>
    </citation>
    <scope>NUCLEOTIDE SEQUENCE</scope>
</reference>
<dbReference type="GO" id="GO:0004622">
    <property type="term" value="F:phosphatidylcholine lysophospholipase activity"/>
    <property type="evidence" value="ECO:0007669"/>
    <property type="project" value="TreeGrafter"/>
</dbReference>
<name>A0A382VFB6_9ZZZZ</name>
<sequence>MLIFILIISIISIATLWHSTIDNSAQNLYPKSSINIKYQLPWQREFYFNRIKEFEENPIGNNKIVFLGNSITAGGGNWNQRFNTNNIVNRGISGDYTEGILNRLNEIIYYKPIAVFLLTGVNEFFKDNSNNTEITPDYVADNILKIAEKIKNGSPSTRIYIQTIFPINNQYYMNVKMVDYNFLRNDYSP</sequence>
<dbReference type="SUPFAM" id="SSF52266">
    <property type="entry name" value="SGNH hydrolase"/>
    <property type="match status" value="1"/>
</dbReference>
<accession>A0A382VFB6</accession>
<dbReference type="InterPro" id="IPR051532">
    <property type="entry name" value="Ester_Hydrolysis_Enzymes"/>
</dbReference>
<feature type="domain" description="SGNH hydrolase-type esterase" evidence="1">
    <location>
        <begin position="66"/>
        <end position="170"/>
    </location>
</feature>
<feature type="non-terminal residue" evidence="2">
    <location>
        <position position="189"/>
    </location>
</feature>
<protein>
    <recommendedName>
        <fullName evidence="1">SGNH hydrolase-type esterase domain-containing protein</fullName>
    </recommendedName>
</protein>
<dbReference type="InterPro" id="IPR036514">
    <property type="entry name" value="SGNH_hydro_sf"/>
</dbReference>
<organism evidence="2">
    <name type="scientific">marine metagenome</name>
    <dbReference type="NCBI Taxonomy" id="408172"/>
    <lineage>
        <taxon>unclassified sequences</taxon>
        <taxon>metagenomes</taxon>
        <taxon>ecological metagenomes</taxon>
    </lineage>
</organism>
<evidence type="ECO:0000259" key="1">
    <source>
        <dbReference type="Pfam" id="PF13472"/>
    </source>
</evidence>
<dbReference type="InterPro" id="IPR013830">
    <property type="entry name" value="SGNH_hydro"/>
</dbReference>
<proteinExistence type="predicted"/>
<dbReference type="PANTHER" id="PTHR30383">
    <property type="entry name" value="THIOESTERASE 1/PROTEASE 1/LYSOPHOSPHOLIPASE L1"/>
    <property type="match status" value="1"/>
</dbReference>
<dbReference type="PANTHER" id="PTHR30383:SF5">
    <property type="entry name" value="SGNH HYDROLASE-TYPE ESTERASE DOMAIN-CONTAINING PROTEIN"/>
    <property type="match status" value="1"/>
</dbReference>